<proteinExistence type="predicted"/>
<evidence type="ECO:0000313" key="1">
    <source>
        <dbReference type="Proteomes" id="UP000887565"/>
    </source>
</evidence>
<dbReference type="PANTHER" id="PTHR42921:SF1">
    <property type="entry name" value="ACETOACETYL-COA SYNTHETASE"/>
    <property type="match status" value="1"/>
</dbReference>
<keyword evidence="1" id="KW-1185">Reference proteome</keyword>
<protein>
    <submittedName>
        <fullName evidence="2">Uncharacterized protein</fullName>
    </submittedName>
</protein>
<dbReference type="Proteomes" id="UP000887565">
    <property type="component" value="Unplaced"/>
</dbReference>
<sequence length="168" mass="20040">MTGDSIENGIITEIKWTPPSKSLKLDDDLSISKFARKICHEYNIPKFESYFDLHRWSVDNYDKFWLEVFTFCNIVHSKPWKQVGVKMTGDSIENGIITEIKWTPPSKSLKLDDDLSISKFSRKICHEYNIPKFESYFDLHRWSVDNYDKFWLEVFTFCNIVHSKPWKQ</sequence>
<dbReference type="PANTHER" id="PTHR42921">
    <property type="entry name" value="ACETOACETYL-COA SYNTHETASE"/>
    <property type="match status" value="1"/>
</dbReference>
<dbReference type="WBParaSite" id="nRc.2.0.1.t44245-RA">
    <property type="protein sequence ID" value="nRc.2.0.1.t44245-RA"/>
    <property type="gene ID" value="nRc.2.0.1.g44245"/>
</dbReference>
<organism evidence="1 2">
    <name type="scientific">Romanomermis culicivorax</name>
    <name type="common">Nematode worm</name>
    <dbReference type="NCBI Taxonomy" id="13658"/>
    <lineage>
        <taxon>Eukaryota</taxon>
        <taxon>Metazoa</taxon>
        <taxon>Ecdysozoa</taxon>
        <taxon>Nematoda</taxon>
        <taxon>Enoplea</taxon>
        <taxon>Dorylaimia</taxon>
        <taxon>Mermithida</taxon>
        <taxon>Mermithoidea</taxon>
        <taxon>Mermithidae</taxon>
        <taxon>Romanomermis</taxon>
    </lineage>
</organism>
<name>A0A915L0K5_ROMCU</name>
<evidence type="ECO:0000313" key="2">
    <source>
        <dbReference type="WBParaSite" id="nRc.2.0.1.t44245-RA"/>
    </source>
</evidence>
<dbReference type="AlphaFoldDB" id="A0A915L0K5"/>
<accession>A0A915L0K5</accession>
<reference evidence="2" key="1">
    <citation type="submission" date="2022-11" db="UniProtKB">
        <authorList>
            <consortium name="WormBaseParasite"/>
        </authorList>
    </citation>
    <scope>IDENTIFICATION</scope>
</reference>
<dbReference type="GO" id="GO:0030729">
    <property type="term" value="F:acetoacetate-CoA ligase activity"/>
    <property type="evidence" value="ECO:0007669"/>
    <property type="project" value="TreeGrafter"/>
</dbReference>